<comment type="caution">
    <text evidence="1">The sequence shown here is derived from an EMBL/GenBank/DDBJ whole genome shotgun (WGS) entry which is preliminary data.</text>
</comment>
<proteinExistence type="predicted"/>
<organism evidence="1 2">
    <name type="scientific">Fredinandcohnia quinoae</name>
    <dbReference type="NCBI Taxonomy" id="2918902"/>
    <lineage>
        <taxon>Bacteria</taxon>
        <taxon>Bacillati</taxon>
        <taxon>Bacillota</taxon>
        <taxon>Bacilli</taxon>
        <taxon>Bacillales</taxon>
        <taxon>Bacillaceae</taxon>
        <taxon>Fredinandcohnia</taxon>
    </lineage>
</organism>
<name>A0AAW5DV47_9BACI</name>
<protein>
    <submittedName>
        <fullName evidence="1">Uncharacterized protein</fullName>
    </submittedName>
</protein>
<reference evidence="1" key="1">
    <citation type="submission" date="2022-02" db="EMBL/GenBank/DDBJ databases">
        <title>Fredinandcohnia quinoae sp. nov. isolated from Chenopodium quinoa seeds.</title>
        <authorList>
            <person name="Saati-Santamaria Z."/>
            <person name="Flores-Felix J.D."/>
            <person name="Igual J.M."/>
            <person name="Velazquez E."/>
            <person name="Garcia-Fraile P."/>
            <person name="Martinez-Molina E."/>
        </authorList>
    </citation>
    <scope>NUCLEOTIDE SEQUENCE</scope>
    <source>
        <strain evidence="1">SECRCQ15</strain>
    </source>
</reference>
<evidence type="ECO:0000313" key="1">
    <source>
        <dbReference type="EMBL" id="MCH1623908.1"/>
    </source>
</evidence>
<dbReference type="EMBL" id="JAKTTI010000001">
    <property type="protein sequence ID" value="MCH1623908.1"/>
    <property type="molecule type" value="Genomic_DNA"/>
</dbReference>
<dbReference type="AlphaFoldDB" id="A0AAW5DV47"/>
<accession>A0AAW5DV47</accession>
<keyword evidence="2" id="KW-1185">Reference proteome</keyword>
<gene>
    <name evidence="1" type="ORF">MJG50_01100</name>
</gene>
<sequence length="133" mass="16058">MVTAILIPIIILYFYFLSKRENKSYEQKWLELEDVEKEGIITGRVISKTEEKQRFYYHKSVFVTELQLRNNNIIIKAKRIVPIKENFIPPTIQIGDYIKCTGKWEKEYFHFLQYQIIDKHNTKEQRKVILSKS</sequence>
<dbReference type="Proteomes" id="UP001431131">
    <property type="component" value="Unassembled WGS sequence"/>
</dbReference>
<evidence type="ECO:0000313" key="2">
    <source>
        <dbReference type="Proteomes" id="UP001431131"/>
    </source>
</evidence>
<dbReference type="RefSeq" id="WP_240252009.1">
    <property type="nucleotide sequence ID" value="NZ_JAKTTI010000001.1"/>
</dbReference>